<dbReference type="GO" id="GO:0005694">
    <property type="term" value="C:chromosome"/>
    <property type="evidence" value="ECO:0007669"/>
    <property type="project" value="TreeGrafter"/>
</dbReference>
<evidence type="ECO:0000313" key="9">
    <source>
        <dbReference type="EMBL" id="KAK3046379.1"/>
    </source>
</evidence>
<dbReference type="GO" id="GO:0043138">
    <property type="term" value="F:3'-5' DNA helicase activity"/>
    <property type="evidence" value="ECO:0007669"/>
    <property type="project" value="UniProtKB-EC"/>
</dbReference>
<organism evidence="9 10">
    <name type="scientific">Extremus antarcticus</name>
    <dbReference type="NCBI Taxonomy" id="702011"/>
    <lineage>
        <taxon>Eukaryota</taxon>
        <taxon>Fungi</taxon>
        <taxon>Dikarya</taxon>
        <taxon>Ascomycota</taxon>
        <taxon>Pezizomycotina</taxon>
        <taxon>Dothideomycetes</taxon>
        <taxon>Dothideomycetidae</taxon>
        <taxon>Mycosphaerellales</taxon>
        <taxon>Extremaceae</taxon>
        <taxon>Extremus</taxon>
    </lineage>
</organism>
<evidence type="ECO:0000256" key="2">
    <source>
        <dbReference type="ARBA" id="ARBA00022741"/>
    </source>
</evidence>
<dbReference type="Proteomes" id="UP001271007">
    <property type="component" value="Unassembled WGS sequence"/>
</dbReference>
<dbReference type="SMART" id="SM00487">
    <property type="entry name" value="DEXDc"/>
    <property type="match status" value="1"/>
</dbReference>
<evidence type="ECO:0000259" key="8">
    <source>
        <dbReference type="PROSITE" id="PS51194"/>
    </source>
</evidence>
<dbReference type="CDD" id="cd17920">
    <property type="entry name" value="DEXHc_RecQ"/>
    <property type="match status" value="1"/>
</dbReference>
<dbReference type="InterPro" id="IPR011545">
    <property type="entry name" value="DEAD/DEAH_box_helicase_dom"/>
</dbReference>
<dbReference type="InterPro" id="IPR001650">
    <property type="entry name" value="Helicase_C-like"/>
</dbReference>
<dbReference type="Pfam" id="PF00271">
    <property type="entry name" value="Helicase_C"/>
    <property type="match status" value="1"/>
</dbReference>
<evidence type="ECO:0000256" key="3">
    <source>
        <dbReference type="ARBA" id="ARBA00022840"/>
    </source>
</evidence>
<dbReference type="InterPro" id="IPR027417">
    <property type="entry name" value="P-loop_NTPase"/>
</dbReference>
<feature type="domain" description="Helicase ATP-binding" evidence="7">
    <location>
        <begin position="873"/>
        <end position="1032"/>
    </location>
</feature>
<evidence type="ECO:0000256" key="1">
    <source>
        <dbReference type="ARBA" id="ARBA00005446"/>
    </source>
</evidence>
<dbReference type="PROSITE" id="PS51192">
    <property type="entry name" value="HELICASE_ATP_BIND_1"/>
    <property type="match status" value="1"/>
</dbReference>
<evidence type="ECO:0000256" key="6">
    <source>
        <dbReference type="SAM" id="MobiDB-lite"/>
    </source>
</evidence>
<feature type="compositionally biased region" description="Basic and acidic residues" evidence="6">
    <location>
        <begin position="651"/>
        <end position="661"/>
    </location>
</feature>
<sequence>MKRQIRSRICLFSQTHINAGGQIDPVNRVKHHWRNWQEQGGRADERQKQTPNKIWIESQSCQRFFKIVEWQRYFVVEVEPSNGPAIEVQTREIQAEAIFTQYRQAITEAQEQRTVEGDSSRVVANAWLSFTGWAGHLSQFKGKEQIQSFTQPKVDCDQTEKELEDVCRGTRRLIRRAFATCKPNTVNKAALESVNRRETGAGTNERPFYAGQQVKTIRKYSDSWVHIMRYLWRTAFEKERPRYKLTDKQSQSMRHLRTIMRERVGTKEVRREAIEDACSMFWIAMFDHELKDSEFDSGIMSRLAVLGIDTQTGTWKSALTYTPILSAIVAVMRALVVYRAWKIRQKSIQEGVSEGLSPEEAADQARSVVEGVDRLTERFMTLREFGGRISPMDRILRTRTYGLKIRMTTKAGGTVAWEGDRVLVIKIRFGIDDIRTVVHGLFEEVSQRFERELMLVDQDTILPHLDISSLADNAAELSEGWNFLKDSRNKFPVDGERWMWRRMFAEEKIQARFLSGDLEHVESREEIQWNRKAVEDYFRTYRRFKEECAALVHLTAGSPARATELTSIQVENGPEGRGQRGVFVDNGMVDFVTAYHKGWSASKKSKIIHRFVPREVGQLIVHSMWLLEPWIRQMQNMLHSQTDFSSFMWEPKPEEDWKKGEDEETENEDEEDSRDVNRGDDEWSDDEEELPPQPRNVDGFWDTDRVRRVLQRETRKRIGVGIGVSDWRHAYPAIQREHTKDPSVREALDSIYDNRAPQVRRMEDIVAEQAGHSRYMEDMIYGLLLTESPTTTLSEKNMFRKVSIDWHRFLRFQPAREEQHTVDPVVQRQLDIERSQAQFRRWKQMRAVDVEAQAKRLYGAEAMFRGVQKPALDAIVAGQPRVLIVMRTGGGKSWLFMLPAAGSIDGVSIVIVPTISLRQDLMDRCNRDGIPCAQWNGYRPPYHARIVLVTPESAVSQAFGRFIDEKRTTYQLERIVIDECHTILESTAEWRPKVLELCQMAEKGVQVVYLTATLPPRTERAFFDIIGVPEEDLRIFRDNTSRPRIEYNVVEYERDDEDAEVGRVVEKKKDQYPAPGQIIVYCRKIDQARRLAKVLQCSVYHRTVGNEEEKKGILRRLTGQKERVFTATNALGLGVDAPTVRAIIHVGIRDNLAQYTQESGRAGRDGATSEATIMRARWYDHNGQVRTEQGWRAEPVMKEFLGGHQCRRIALDKHMDGRQDRTGCETGESRCDVCRGKPRGTKRRRIVAINDEEPEGLRKMARTDVIARETDGETSEQQTCTDFEEERRTYRRIEEQRRIRAIGREDAVEQLRRQFQSWSGRCVICRVRGRDGEDHVDWRECPPTTRNARQRRKHGIG</sequence>
<keyword evidence="3" id="KW-0067">ATP-binding</keyword>
<feature type="region of interest" description="Disordered" evidence="6">
    <location>
        <begin position="649"/>
        <end position="699"/>
    </location>
</feature>
<comment type="similarity">
    <text evidence="1">Belongs to the helicase family. RecQ subfamily.</text>
</comment>
<dbReference type="EMBL" id="JAWDJX010000096">
    <property type="protein sequence ID" value="KAK3046379.1"/>
    <property type="molecule type" value="Genomic_DNA"/>
</dbReference>
<dbReference type="Gene3D" id="3.40.50.300">
    <property type="entry name" value="P-loop containing nucleotide triphosphate hydrolases"/>
    <property type="match status" value="2"/>
</dbReference>
<dbReference type="InterPro" id="IPR014001">
    <property type="entry name" value="Helicase_ATP-bd"/>
</dbReference>
<name>A0AAJ0G721_9PEZI</name>
<reference evidence="9" key="1">
    <citation type="submission" date="2023-04" db="EMBL/GenBank/DDBJ databases">
        <title>Black Yeasts Isolated from many extreme environments.</title>
        <authorList>
            <person name="Coleine C."/>
            <person name="Stajich J.E."/>
            <person name="Selbmann L."/>
        </authorList>
    </citation>
    <scope>NUCLEOTIDE SEQUENCE</scope>
    <source>
        <strain evidence="9">CCFEE 5312</strain>
    </source>
</reference>
<proteinExistence type="inferred from homology"/>
<evidence type="ECO:0000256" key="4">
    <source>
        <dbReference type="ARBA" id="ARBA00034617"/>
    </source>
</evidence>
<dbReference type="EC" id="5.6.2.4" evidence="5"/>
<dbReference type="GO" id="GO:0005737">
    <property type="term" value="C:cytoplasm"/>
    <property type="evidence" value="ECO:0007669"/>
    <property type="project" value="TreeGrafter"/>
</dbReference>
<dbReference type="GO" id="GO:0009378">
    <property type="term" value="F:four-way junction helicase activity"/>
    <property type="evidence" value="ECO:0007669"/>
    <property type="project" value="TreeGrafter"/>
</dbReference>
<feature type="domain" description="Helicase C-terminal" evidence="8">
    <location>
        <begin position="1060"/>
        <end position="1215"/>
    </location>
</feature>
<comment type="caution">
    <text evidence="9">The sequence shown here is derived from an EMBL/GenBank/DDBJ whole genome shotgun (WGS) entry which is preliminary data.</text>
</comment>
<dbReference type="PROSITE" id="PS51194">
    <property type="entry name" value="HELICASE_CTER"/>
    <property type="match status" value="1"/>
</dbReference>
<dbReference type="Pfam" id="PF00270">
    <property type="entry name" value="DEAD"/>
    <property type="match status" value="1"/>
</dbReference>
<gene>
    <name evidence="9" type="ORF">LTR09_012123</name>
</gene>
<dbReference type="GO" id="GO:0003676">
    <property type="term" value="F:nucleic acid binding"/>
    <property type="evidence" value="ECO:0007669"/>
    <property type="project" value="InterPro"/>
</dbReference>
<keyword evidence="10" id="KW-1185">Reference proteome</keyword>
<keyword evidence="2" id="KW-0547">Nucleotide-binding</keyword>
<feature type="compositionally biased region" description="Acidic residues" evidence="6">
    <location>
        <begin position="662"/>
        <end position="673"/>
    </location>
</feature>
<dbReference type="PANTHER" id="PTHR13710">
    <property type="entry name" value="DNA HELICASE RECQ FAMILY MEMBER"/>
    <property type="match status" value="1"/>
</dbReference>
<evidence type="ECO:0000259" key="7">
    <source>
        <dbReference type="PROSITE" id="PS51192"/>
    </source>
</evidence>
<comment type="catalytic activity">
    <reaction evidence="4">
        <text>Couples ATP hydrolysis with the unwinding of duplex DNA by translocating in the 3'-5' direction.</text>
        <dbReference type="EC" id="5.6.2.4"/>
    </reaction>
</comment>
<dbReference type="SMART" id="SM00490">
    <property type="entry name" value="HELICc"/>
    <property type="match status" value="1"/>
</dbReference>
<protein>
    <recommendedName>
        <fullName evidence="5">DNA 3'-5' helicase</fullName>
        <ecNumber evidence="5">5.6.2.4</ecNumber>
    </recommendedName>
</protein>
<dbReference type="PANTHER" id="PTHR13710:SF154">
    <property type="entry name" value="RECQ HELICASE, PUTATIVE (AFU_ORTHOLOGUE AFUA_6G14720)-RELATED"/>
    <property type="match status" value="1"/>
</dbReference>
<evidence type="ECO:0000313" key="10">
    <source>
        <dbReference type="Proteomes" id="UP001271007"/>
    </source>
</evidence>
<dbReference type="GO" id="GO:0000724">
    <property type="term" value="P:double-strand break repair via homologous recombination"/>
    <property type="evidence" value="ECO:0007669"/>
    <property type="project" value="TreeGrafter"/>
</dbReference>
<dbReference type="SUPFAM" id="SSF52540">
    <property type="entry name" value="P-loop containing nucleoside triphosphate hydrolases"/>
    <property type="match status" value="1"/>
</dbReference>
<accession>A0AAJ0G721</accession>
<evidence type="ECO:0000256" key="5">
    <source>
        <dbReference type="ARBA" id="ARBA00034808"/>
    </source>
</evidence>
<dbReference type="GO" id="GO:0005524">
    <property type="term" value="F:ATP binding"/>
    <property type="evidence" value="ECO:0007669"/>
    <property type="project" value="UniProtKB-KW"/>
</dbReference>